<proteinExistence type="predicted"/>
<protein>
    <submittedName>
        <fullName evidence="6">Peptidase M20</fullName>
    </submittedName>
</protein>
<dbReference type="PROSITE" id="PS00759">
    <property type="entry name" value="ARGE_DAPE_CPG2_2"/>
    <property type="match status" value="1"/>
</dbReference>
<keyword evidence="2" id="KW-0479">Metal-binding</keyword>
<dbReference type="RefSeq" id="WP_151178585.1">
    <property type="nucleotide sequence ID" value="NZ_CP042906.1"/>
</dbReference>
<dbReference type="InterPro" id="IPR002933">
    <property type="entry name" value="Peptidase_M20"/>
</dbReference>
<evidence type="ECO:0000256" key="2">
    <source>
        <dbReference type="ARBA" id="ARBA00022723"/>
    </source>
</evidence>
<dbReference type="SUPFAM" id="SSF55031">
    <property type="entry name" value="Bacterial exopeptidase dimerisation domain"/>
    <property type="match status" value="1"/>
</dbReference>
<keyword evidence="7" id="KW-1185">Reference proteome</keyword>
<evidence type="ECO:0000256" key="1">
    <source>
        <dbReference type="ARBA" id="ARBA00001947"/>
    </source>
</evidence>
<accession>A0A5J6MLV9</accession>
<keyword evidence="4" id="KW-0862">Zinc</keyword>
<evidence type="ECO:0000313" key="6">
    <source>
        <dbReference type="EMBL" id="QEX18424.1"/>
    </source>
</evidence>
<dbReference type="GO" id="GO:0046872">
    <property type="term" value="F:metal ion binding"/>
    <property type="evidence" value="ECO:0007669"/>
    <property type="project" value="UniProtKB-KW"/>
</dbReference>
<dbReference type="Pfam" id="PF07687">
    <property type="entry name" value="M20_dimer"/>
    <property type="match status" value="1"/>
</dbReference>
<dbReference type="EMBL" id="CP042906">
    <property type="protein sequence ID" value="QEX18424.1"/>
    <property type="molecule type" value="Genomic_DNA"/>
</dbReference>
<feature type="domain" description="Peptidase M20 dimerisation" evidence="5">
    <location>
        <begin position="175"/>
        <end position="280"/>
    </location>
</feature>
<name>A0A5J6MLV9_9PROT</name>
<organism evidence="6 7">
    <name type="scientific">Hypericibacter terrae</name>
    <dbReference type="NCBI Taxonomy" id="2602015"/>
    <lineage>
        <taxon>Bacteria</taxon>
        <taxon>Pseudomonadati</taxon>
        <taxon>Pseudomonadota</taxon>
        <taxon>Alphaproteobacteria</taxon>
        <taxon>Rhodospirillales</taxon>
        <taxon>Dongiaceae</taxon>
        <taxon>Hypericibacter</taxon>
    </lineage>
</organism>
<dbReference type="AlphaFoldDB" id="A0A5J6MLV9"/>
<dbReference type="KEGG" id="htq:FRZ44_37310"/>
<dbReference type="Gene3D" id="3.30.70.360">
    <property type="match status" value="1"/>
</dbReference>
<evidence type="ECO:0000256" key="4">
    <source>
        <dbReference type="ARBA" id="ARBA00022833"/>
    </source>
</evidence>
<gene>
    <name evidence="6" type="ORF">FRZ44_37310</name>
</gene>
<dbReference type="GO" id="GO:0016787">
    <property type="term" value="F:hydrolase activity"/>
    <property type="evidence" value="ECO:0007669"/>
    <property type="project" value="UniProtKB-KW"/>
</dbReference>
<dbReference type="PANTHER" id="PTHR43808:SF32">
    <property type="entry name" value="ARGE_DAPE-RELATED DEACYLASE"/>
    <property type="match status" value="1"/>
</dbReference>
<reference evidence="6 7" key="1">
    <citation type="submission" date="2019-08" db="EMBL/GenBank/DDBJ databases">
        <title>Hyperibacter terrae gen. nov., sp. nov. and Hyperibacter viscosus sp. nov., two new members in the family Rhodospirillaceae isolated from the rhizosphere of Hypericum perforatum.</title>
        <authorList>
            <person name="Noviana Z."/>
        </authorList>
    </citation>
    <scope>NUCLEOTIDE SEQUENCE [LARGE SCALE GENOMIC DNA]</scope>
    <source>
        <strain evidence="6 7">R5913</strain>
    </source>
</reference>
<dbReference type="Pfam" id="PF01546">
    <property type="entry name" value="Peptidase_M20"/>
    <property type="match status" value="1"/>
</dbReference>
<dbReference type="PANTHER" id="PTHR43808">
    <property type="entry name" value="ACETYLORNITHINE DEACETYLASE"/>
    <property type="match status" value="1"/>
</dbReference>
<dbReference type="SUPFAM" id="SSF53187">
    <property type="entry name" value="Zn-dependent exopeptidases"/>
    <property type="match status" value="1"/>
</dbReference>
<dbReference type="Gene3D" id="3.40.630.10">
    <property type="entry name" value="Zn peptidases"/>
    <property type="match status" value="1"/>
</dbReference>
<sequence>MTPDHNSAVRLTQDLIRLRSINPPGDEQACADHLARSLEAAGFEVAAYSFAEGRTSLVARLDGDADAKPICFTGHLDTVPLGGAPWDRDPLGAEIDGGRLYGRGSSDMKSGVAAMAIAAMDVARLPDRKAGLVLVFTAGEETGCDGARFLAGLENVLPRAGALVVGEPTGNDPLIGHKGALWLQAVFRGVTAHGSMPELGDNAVYKAAKGVLHLAKHEFKAPGHNQLGRPSLNVGTLNGGLNVNSVPDHARVQVDIRTVPGQSNETILEEIQALLGEEAEIARMVDVGAIASNLHDAWVAGVFELCERVTGRRLDPRGAPFFTDASVLVPAMSQLPAVILGPGETAMAHKTNEYCEVAKIEQAVGLYTEIARKWMGL</sequence>
<dbReference type="InterPro" id="IPR011650">
    <property type="entry name" value="Peptidase_M20_dimer"/>
</dbReference>
<dbReference type="InterPro" id="IPR050072">
    <property type="entry name" value="Peptidase_M20A"/>
</dbReference>
<dbReference type="OrthoDB" id="9809784at2"/>
<comment type="cofactor">
    <cofactor evidence="1">
        <name>Zn(2+)</name>
        <dbReference type="ChEBI" id="CHEBI:29105"/>
    </cofactor>
</comment>
<dbReference type="InterPro" id="IPR001261">
    <property type="entry name" value="ArgE/DapE_CS"/>
</dbReference>
<evidence type="ECO:0000259" key="5">
    <source>
        <dbReference type="Pfam" id="PF07687"/>
    </source>
</evidence>
<evidence type="ECO:0000313" key="7">
    <source>
        <dbReference type="Proteomes" id="UP000326202"/>
    </source>
</evidence>
<evidence type="ECO:0000256" key="3">
    <source>
        <dbReference type="ARBA" id="ARBA00022801"/>
    </source>
</evidence>
<keyword evidence="3" id="KW-0378">Hydrolase</keyword>
<dbReference type="Proteomes" id="UP000326202">
    <property type="component" value="Chromosome"/>
</dbReference>
<dbReference type="CDD" id="cd08659">
    <property type="entry name" value="M20_ArgE_DapE-like"/>
    <property type="match status" value="1"/>
</dbReference>
<dbReference type="InterPro" id="IPR036264">
    <property type="entry name" value="Bact_exopeptidase_dim_dom"/>
</dbReference>